<evidence type="ECO:0000256" key="1">
    <source>
        <dbReference type="ARBA" id="ARBA00004167"/>
    </source>
</evidence>
<dbReference type="RefSeq" id="WP_109058109.1">
    <property type="nucleotide sequence ID" value="NZ_QFFM01000037.1"/>
</dbReference>
<evidence type="ECO:0000256" key="4">
    <source>
        <dbReference type="ARBA" id="ARBA00022989"/>
    </source>
</evidence>
<reference evidence="7 8" key="1">
    <citation type="journal article" date="2018" name="Int. J. Syst. Evol. Microbiol.">
        <title>Bifidobacterium callitrichidarum sp. nov. from the faeces of the emperor tamarin (Saguinus imperator).</title>
        <authorList>
            <person name="Modesto M."/>
            <person name="Michelini S."/>
            <person name="Sansosti M.C."/>
            <person name="De Filippo C."/>
            <person name="Cavalieri D."/>
            <person name="Qvirist L."/>
            <person name="Andlid T."/>
            <person name="Spiezio C."/>
            <person name="Sandri C."/>
            <person name="Pascarelli S."/>
            <person name="Sgorbati B."/>
            <person name="Mattarelli P."/>
        </authorList>
    </citation>
    <scope>NUCLEOTIDE SEQUENCE [LARGE SCALE GENOMIC DNA]</scope>
    <source>
        <strain evidence="7 8">TRI 5</strain>
    </source>
</reference>
<comment type="caution">
    <text evidence="7">The sequence shown here is derived from an EMBL/GenBank/DDBJ whole genome shotgun (WGS) entry which is preliminary data.</text>
</comment>
<comment type="subcellular location">
    <subcellularLocation>
        <location evidence="1">Membrane</location>
        <topology evidence="1">Single-pass membrane protein</topology>
    </subcellularLocation>
</comment>
<feature type="transmembrane region" description="Helical" evidence="6">
    <location>
        <begin position="6"/>
        <end position="27"/>
    </location>
</feature>
<name>A0A2U2MZR0_9BIFI</name>
<evidence type="ECO:0000256" key="6">
    <source>
        <dbReference type="SAM" id="Phobius"/>
    </source>
</evidence>
<dbReference type="EMBL" id="QFFM01000037">
    <property type="protein sequence ID" value="PWG62287.1"/>
    <property type="molecule type" value="Genomic_DNA"/>
</dbReference>
<keyword evidence="5 6" id="KW-0472">Membrane</keyword>
<evidence type="ECO:0008006" key="9">
    <source>
        <dbReference type="Google" id="ProtNLM"/>
    </source>
</evidence>
<organism evidence="7 8">
    <name type="scientific">Bifidobacterium callitrichidarum</name>
    <dbReference type="NCBI Taxonomy" id="2052941"/>
    <lineage>
        <taxon>Bacteria</taxon>
        <taxon>Bacillati</taxon>
        <taxon>Actinomycetota</taxon>
        <taxon>Actinomycetes</taxon>
        <taxon>Bifidobacteriales</taxon>
        <taxon>Bifidobacteriaceae</taxon>
        <taxon>Bifidobacterium</taxon>
    </lineage>
</organism>
<dbReference type="Pfam" id="PF04011">
    <property type="entry name" value="LemA"/>
    <property type="match status" value="1"/>
</dbReference>
<evidence type="ECO:0000256" key="3">
    <source>
        <dbReference type="ARBA" id="ARBA00022692"/>
    </source>
</evidence>
<proteinExistence type="inferred from homology"/>
<dbReference type="PANTHER" id="PTHR34478">
    <property type="entry name" value="PROTEIN LEMA"/>
    <property type="match status" value="1"/>
</dbReference>
<dbReference type="OrthoDB" id="9804152at2"/>
<dbReference type="Proteomes" id="UP000245876">
    <property type="component" value="Unassembled WGS sequence"/>
</dbReference>
<comment type="similarity">
    <text evidence="2">Belongs to the LemA family.</text>
</comment>
<dbReference type="Gene3D" id="1.20.1440.20">
    <property type="entry name" value="LemA-like domain"/>
    <property type="match status" value="1"/>
</dbReference>
<evidence type="ECO:0000256" key="5">
    <source>
        <dbReference type="ARBA" id="ARBA00023136"/>
    </source>
</evidence>
<evidence type="ECO:0000313" key="7">
    <source>
        <dbReference type="EMBL" id="PWG62287.1"/>
    </source>
</evidence>
<keyword evidence="3 6" id="KW-0812">Transmembrane</keyword>
<protein>
    <recommendedName>
        <fullName evidence="9">LemA family protein</fullName>
    </recommendedName>
</protein>
<evidence type="ECO:0000313" key="8">
    <source>
        <dbReference type="Proteomes" id="UP000245876"/>
    </source>
</evidence>
<gene>
    <name evidence="7" type="ORF">DF196_12370</name>
</gene>
<dbReference type="PANTHER" id="PTHR34478:SF1">
    <property type="entry name" value="PROTEIN LEMA"/>
    <property type="match status" value="1"/>
</dbReference>
<dbReference type="InterPro" id="IPR007156">
    <property type="entry name" value="MamQ_LemA"/>
</dbReference>
<dbReference type="GO" id="GO:0016020">
    <property type="term" value="C:membrane"/>
    <property type="evidence" value="ECO:0007669"/>
    <property type="project" value="UniProtKB-SubCell"/>
</dbReference>
<accession>A0A2U2MZR0</accession>
<evidence type="ECO:0000256" key="2">
    <source>
        <dbReference type="ARBA" id="ARBA00008854"/>
    </source>
</evidence>
<keyword evidence="8" id="KW-1185">Reference proteome</keyword>
<dbReference type="InterPro" id="IPR023353">
    <property type="entry name" value="LemA-like_dom_sf"/>
</dbReference>
<keyword evidence="4 6" id="KW-1133">Transmembrane helix</keyword>
<dbReference type="SUPFAM" id="SSF140478">
    <property type="entry name" value="LemA-like"/>
    <property type="match status" value="1"/>
</dbReference>
<dbReference type="AlphaFoldDB" id="A0A2U2MZR0"/>
<sequence length="190" mass="20942">MSVGLIIAIVILVLIIGVVVWGIGAYNNLVTLRNRVKNGWAQIDVQLKQRSDLIPNLVETVKGYATHESQTLANVMAARAGALQSAASGDVSQRIAAENQLSRALFNLQATAEAYPQLQANQNFLNLQGQLKDLENKIAYARQFYNDVVLKFNTAIETVPSNIIAGLFHFEQAQYFEADEPARQAPQVKF</sequence>